<evidence type="ECO:0000313" key="2">
    <source>
        <dbReference type="Proteomes" id="UP000179467"/>
    </source>
</evidence>
<organism evidence="1 2">
    <name type="scientific">Edaphosphingomonas haloaromaticamans</name>
    <dbReference type="NCBI Taxonomy" id="653954"/>
    <lineage>
        <taxon>Bacteria</taxon>
        <taxon>Pseudomonadati</taxon>
        <taxon>Pseudomonadota</taxon>
        <taxon>Alphaproteobacteria</taxon>
        <taxon>Sphingomonadales</taxon>
        <taxon>Rhizorhabdaceae</taxon>
        <taxon>Edaphosphingomonas</taxon>
    </lineage>
</organism>
<gene>
    <name evidence="1" type="ORF">BHE75_03155</name>
</gene>
<reference evidence="1 2" key="1">
    <citation type="submission" date="2016-09" db="EMBL/GenBank/DDBJ databases">
        <title>Metabolic pathway, cell adaptation mechanisms and a novel monoxygenase revealed through proteogenomic-transcription analysis of a Sphingomonas haloaromaticamans strain degrading the fungicide ortho-phenylphenol.</title>
        <authorList>
            <person name="Perruchon C."/>
            <person name="Papadopoulou E.S."/>
            <person name="Rousidou C."/>
            <person name="Vasileiadis S."/>
            <person name="Tanou G."/>
            <person name="Amoutzias G."/>
            <person name="Molassiotis A."/>
            <person name="Karpouzas D.G."/>
        </authorList>
    </citation>
    <scope>NUCLEOTIDE SEQUENCE [LARGE SCALE GENOMIC DNA]</scope>
    <source>
        <strain evidence="1 2">P3</strain>
    </source>
</reference>
<dbReference type="Proteomes" id="UP000179467">
    <property type="component" value="Unassembled WGS sequence"/>
</dbReference>
<dbReference type="AlphaFoldDB" id="A0A1S1HKU0"/>
<evidence type="ECO:0000313" key="1">
    <source>
        <dbReference type="EMBL" id="OHT21150.1"/>
    </source>
</evidence>
<accession>A0A1S1HKU0</accession>
<sequence>MTVPSLSDYLLSREKISITAARDATHSSARIAHEQLAAAYHARRMAEAPSPPRKQD</sequence>
<dbReference type="EMBL" id="MIPT01000001">
    <property type="protein sequence ID" value="OHT21150.1"/>
    <property type="molecule type" value="Genomic_DNA"/>
</dbReference>
<comment type="caution">
    <text evidence="1">The sequence shown here is derived from an EMBL/GenBank/DDBJ whole genome shotgun (WGS) entry which is preliminary data.</text>
</comment>
<keyword evidence="2" id="KW-1185">Reference proteome</keyword>
<proteinExistence type="predicted"/>
<dbReference type="RefSeq" id="WP_170112628.1">
    <property type="nucleotide sequence ID" value="NZ_MIPT01000001.1"/>
</dbReference>
<name>A0A1S1HKU0_9SPHN</name>
<protein>
    <submittedName>
        <fullName evidence="1">Uncharacterized protein</fullName>
    </submittedName>
</protein>